<dbReference type="PANTHER" id="PTHR43409">
    <property type="entry name" value="ANAEROBIC MAGNESIUM-PROTOPORPHYRIN IX MONOMETHYL ESTER CYCLASE-RELATED"/>
    <property type="match status" value="1"/>
</dbReference>
<keyword evidence="5" id="KW-0411">Iron-sulfur</keyword>
<evidence type="ECO:0000256" key="2">
    <source>
        <dbReference type="ARBA" id="ARBA00022691"/>
    </source>
</evidence>
<gene>
    <name evidence="6" type="ORF">GXY80_11715</name>
</gene>
<comment type="cofactor">
    <cofactor evidence="1">
        <name>[4Fe-4S] cluster</name>
        <dbReference type="ChEBI" id="CHEBI:49883"/>
    </cofactor>
</comment>
<dbReference type="GO" id="GO:0046872">
    <property type="term" value="F:metal ion binding"/>
    <property type="evidence" value="ECO:0007669"/>
    <property type="project" value="UniProtKB-KW"/>
</dbReference>
<reference evidence="6" key="1">
    <citation type="journal article" date="2020" name="Biotechnol. Biofuels">
        <title>New insights from the biogas microbiome by comprehensive genome-resolved metagenomics of nearly 1600 species originating from multiple anaerobic digesters.</title>
        <authorList>
            <person name="Campanaro S."/>
            <person name="Treu L."/>
            <person name="Rodriguez-R L.M."/>
            <person name="Kovalovszki A."/>
            <person name="Ziels R.M."/>
            <person name="Maus I."/>
            <person name="Zhu X."/>
            <person name="Kougias P.G."/>
            <person name="Basile A."/>
            <person name="Luo G."/>
            <person name="Schluter A."/>
            <person name="Konstantinidis K.T."/>
            <person name="Angelidaki I."/>
        </authorList>
    </citation>
    <scope>NUCLEOTIDE SEQUENCE</scope>
    <source>
        <strain evidence="6">AS06rmzACSIP_7</strain>
    </source>
</reference>
<sequence length="354" mass="38548">MLLVHPPVTKPSEPPAGPARLSGALSFHGIEHHILDANLEGLLAVMSGPTSKSDTWTKRAVRDRTRSLNALRSLHGYTDISRYKTAVANLHRLLQVCGSPGVSRLTFADYGDRRLSPLRSTDLLEIAEHPEKSPFYPYFKGRLPVLIEQSGTAFAGFSLNYLSQALSAFAMIGCVKKMFPGIKVVLGGSLLTSWMRRAAWRNQFNGLVDHAIGGPGEGPLLSLVGKKTDPNLSAPCSPSYKLFPLEDYLAPGLILPYSSSSGCYWGKCRFCPERAEGNAYSQIPPINAANELRELAARTGPLLIHLTDNAVSPALMESLCRTPPGVPWYGFARITRHLADPDFCMALKQSGCVM</sequence>
<dbReference type="Proteomes" id="UP000777265">
    <property type="component" value="Unassembled WGS sequence"/>
</dbReference>
<name>A0A971M5A0_9BACT</name>
<evidence type="ECO:0000256" key="3">
    <source>
        <dbReference type="ARBA" id="ARBA00022723"/>
    </source>
</evidence>
<dbReference type="InterPro" id="IPR051198">
    <property type="entry name" value="BchE-like"/>
</dbReference>
<evidence type="ECO:0000256" key="5">
    <source>
        <dbReference type="ARBA" id="ARBA00023014"/>
    </source>
</evidence>
<keyword evidence="3" id="KW-0479">Metal-binding</keyword>
<feature type="non-terminal residue" evidence="6">
    <location>
        <position position="354"/>
    </location>
</feature>
<evidence type="ECO:0000256" key="4">
    <source>
        <dbReference type="ARBA" id="ARBA00023004"/>
    </source>
</evidence>
<keyword evidence="2" id="KW-0949">S-adenosyl-L-methionine</keyword>
<proteinExistence type="predicted"/>
<dbReference type="EMBL" id="JAAYEE010000215">
    <property type="protein sequence ID" value="NLW36128.1"/>
    <property type="molecule type" value="Genomic_DNA"/>
</dbReference>
<dbReference type="SFLD" id="SFLDS00029">
    <property type="entry name" value="Radical_SAM"/>
    <property type="match status" value="1"/>
</dbReference>
<reference evidence="6" key="2">
    <citation type="submission" date="2020-01" db="EMBL/GenBank/DDBJ databases">
        <authorList>
            <person name="Campanaro S."/>
        </authorList>
    </citation>
    <scope>NUCLEOTIDE SEQUENCE</scope>
    <source>
        <strain evidence="6">AS06rmzACSIP_7</strain>
    </source>
</reference>
<comment type="caution">
    <text evidence="6">The sequence shown here is derived from an EMBL/GenBank/DDBJ whole genome shotgun (WGS) entry which is preliminary data.</text>
</comment>
<keyword evidence="4" id="KW-0408">Iron</keyword>
<evidence type="ECO:0000313" key="7">
    <source>
        <dbReference type="Proteomes" id="UP000777265"/>
    </source>
</evidence>
<accession>A0A971M5A0</accession>
<dbReference type="PANTHER" id="PTHR43409:SF7">
    <property type="entry name" value="BLL1977 PROTEIN"/>
    <property type="match status" value="1"/>
</dbReference>
<dbReference type="AlphaFoldDB" id="A0A971M5A0"/>
<organism evidence="6 7">
    <name type="scientific">Syntrophorhabdus aromaticivorans</name>
    <dbReference type="NCBI Taxonomy" id="328301"/>
    <lineage>
        <taxon>Bacteria</taxon>
        <taxon>Pseudomonadati</taxon>
        <taxon>Thermodesulfobacteriota</taxon>
        <taxon>Syntrophorhabdia</taxon>
        <taxon>Syntrophorhabdales</taxon>
        <taxon>Syntrophorhabdaceae</taxon>
        <taxon>Syntrophorhabdus</taxon>
    </lineage>
</organism>
<protein>
    <submittedName>
        <fullName evidence="6">Radical SAM protein</fullName>
    </submittedName>
</protein>
<dbReference type="SFLD" id="SFLDG01082">
    <property type="entry name" value="B12-binding_domain_containing"/>
    <property type="match status" value="1"/>
</dbReference>
<dbReference type="GO" id="GO:0051536">
    <property type="term" value="F:iron-sulfur cluster binding"/>
    <property type="evidence" value="ECO:0007669"/>
    <property type="project" value="UniProtKB-KW"/>
</dbReference>
<evidence type="ECO:0000313" key="6">
    <source>
        <dbReference type="EMBL" id="NLW36128.1"/>
    </source>
</evidence>
<dbReference type="GO" id="GO:0005829">
    <property type="term" value="C:cytosol"/>
    <property type="evidence" value="ECO:0007669"/>
    <property type="project" value="TreeGrafter"/>
</dbReference>
<evidence type="ECO:0000256" key="1">
    <source>
        <dbReference type="ARBA" id="ARBA00001966"/>
    </source>
</evidence>
<dbReference type="GO" id="GO:0003824">
    <property type="term" value="F:catalytic activity"/>
    <property type="evidence" value="ECO:0007669"/>
    <property type="project" value="InterPro"/>
</dbReference>
<dbReference type="InterPro" id="IPR007197">
    <property type="entry name" value="rSAM"/>
</dbReference>